<evidence type="ECO:0000313" key="4">
    <source>
        <dbReference type="Proteomes" id="UP001163719"/>
    </source>
</evidence>
<feature type="chain" id="PRO_5045170783" evidence="1">
    <location>
        <begin position="21"/>
        <end position="152"/>
    </location>
</feature>
<dbReference type="Proteomes" id="UP001163719">
    <property type="component" value="Unassembled WGS sequence"/>
</dbReference>
<keyword evidence="1" id="KW-0732">Signal</keyword>
<evidence type="ECO:0000256" key="1">
    <source>
        <dbReference type="SAM" id="SignalP"/>
    </source>
</evidence>
<dbReference type="InterPro" id="IPR024311">
    <property type="entry name" value="Lipocalin-like"/>
</dbReference>
<gene>
    <name evidence="3" type="ORF">OH806_02495</name>
</gene>
<organism evidence="3 4">
    <name type="scientific">Chryseobacterium oryctis</name>
    <dbReference type="NCBI Taxonomy" id="2952618"/>
    <lineage>
        <taxon>Bacteria</taxon>
        <taxon>Pseudomonadati</taxon>
        <taxon>Bacteroidota</taxon>
        <taxon>Flavobacteriia</taxon>
        <taxon>Flavobacteriales</taxon>
        <taxon>Weeksellaceae</taxon>
        <taxon>Chryseobacterium group</taxon>
        <taxon>Chryseobacterium</taxon>
    </lineage>
</organism>
<dbReference type="RefSeq" id="WP_264742099.1">
    <property type="nucleotide sequence ID" value="NZ_JAPDHV010000001.1"/>
</dbReference>
<feature type="signal peptide" evidence="1">
    <location>
        <begin position="1"/>
        <end position="20"/>
    </location>
</feature>
<keyword evidence="4" id="KW-1185">Reference proteome</keyword>
<protein>
    <submittedName>
        <fullName evidence="3">Lipocalin family protein</fullName>
    </submittedName>
</protein>
<accession>A0ABT3HK39</accession>
<name>A0ABT3HK39_9FLAO</name>
<comment type="caution">
    <text evidence="3">The sequence shown here is derived from an EMBL/GenBank/DDBJ whole genome shotgun (WGS) entry which is preliminary data.</text>
</comment>
<dbReference type="EMBL" id="JAPDHV010000001">
    <property type="protein sequence ID" value="MCW3160139.1"/>
    <property type="molecule type" value="Genomic_DNA"/>
</dbReference>
<dbReference type="Pfam" id="PF13648">
    <property type="entry name" value="Lipocalin_4"/>
    <property type="match status" value="1"/>
</dbReference>
<dbReference type="PROSITE" id="PS51257">
    <property type="entry name" value="PROKAR_LIPOPROTEIN"/>
    <property type="match status" value="1"/>
</dbReference>
<reference evidence="3" key="1">
    <citation type="submission" date="2022-10" db="EMBL/GenBank/DDBJ databases">
        <title>Chryseobacterium babae sp. nov. isolated from the gut of the beetle Oryctes rhinoceros, and Chryseobacterium kimseyorum sp. nov., isolated from a stick insect rearing cage.</title>
        <authorList>
            <person name="Shelomi M."/>
            <person name="Han C.-J."/>
            <person name="Chen W.-M."/>
            <person name="Chen H.-K."/>
            <person name="Liaw S.-J."/>
            <person name="Muhle E."/>
            <person name="Clermont D."/>
        </authorList>
    </citation>
    <scope>NUCLEOTIDE SEQUENCE</scope>
    <source>
        <strain evidence="3">WLa1L2M3</strain>
    </source>
</reference>
<sequence>MTTKFLFSFIVLVLTFSSCSNDGNTQDTIIETPNISGSWKPSRYEFKGKSYAVSDCEKKGQLLVNTDFTGVYERYGIGIDNNCNKFDSFSGKWDYDKMGKILTLTYMENGINKTLTKEIVDFSSIELKILDSSKDLDGIPGNDEATLVFIQQ</sequence>
<evidence type="ECO:0000313" key="3">
    <source>
        <dbReference type="EMBL" id="MCW3160139.1"/>
    </source>
</evidence>
<feature type="domain" description="Lipocalin-like" evidence="2">
    <location>
        <begin position="35"/>
        <end position="118"/>
    </location>
</feature>
<evidence type="ECO:0000259" key="2">
    <source>
        <dbReference type="Pfam" id="PF13648"/>
    </source>
</evidence>
<proteinExistence type="predicted"/>